<sequence length="720" mass="81248">MKRCMDSPMNGIYILVDPFNRKDSGVTTYTRYASEQLAILGLTVKVIEKGLEETLEDFRVRVRDEVERTPNILCVEAPESLSSTRFIANNIPLHIRLHCSRSLGAVVQGLPFSKEEVHFEKIEIERSHFLSSPSWASFIASKELFGFKKTPSVFPNPAASNANPQLAPNKYDVTFVGRYQKLKGTLVLEQLARNLPDLKFAIVCPPIDEAPTASNMAFLDGTTMSKDDIYALSNVVIIPSLFETSSMVAIEALTRGCHVVLWQHLGVVEYFSNLAELIPVKPGDIQNFSDKISKTYKLPKKIENFGLTAQINLAFRNGLTETLKGGKKVSLTTRPEKRVEKHLKTLVKSQLKNIMKKKQSPFVKKTKKLFLHPIDFFRDSTEAKYIRRKLQERRLKLLADLKIEFKDHPIIAEKPAAPVTVIVKSPTVKAIVDNAQPKQKKAILENYITSISDEGRIEFKVRPAKPKGYGTAFLHQSDVDPELVLSILDKLNTYDDFKYVSTERMQLGAFDISEDQSPLSIINRIDAKNKGNLAEINFLIMLNAPANLCYALRYSGTDQRVILIKTEEDLVVDPEAVDVVITLFPEEEATSLSRLITLESIDDIPVAIRRALQEGFPRKKDMLLPVLMSEEAEFDRSEFFNFDHRYYQGVMKIRPVDHTGSTNMIEIYEDLASSTVGFALLESVYMRYRSQCEAVEQGGSPLNLIKACLKDGVMIDVQEV</sequence>
<dbReference type="Gene3D" id="3.40.50.2000">
    <property type="entry name" value="Glycogen Phosphorylase B"/>
    <property type="match status" value="1"/>
</dbReference>
<evidence type="ECO:0000259" key="1">
    <source>
        <dbReference type="Pfam" id="PF00534"/>
    </source>
</evidence>
<reference evidence="2 3" key="1">
    <citation type="journal article" date="2019" name="Biocontrol Sci. Technol.">
        <title>Pseudomonas putida strain B2017 produced as technical grade active ingredient controls fungal and bacterial crop diseases.</title>
        <authorList>
            <person name="Oliver C."/>
            <person name="Hernandez I."/>
            <person name="Caminal M."/>
            <person name="Lara J.M."/>
            <person name="Fernandez C."/>
        </authorList>
    </citation>
    <scope>NUCLEOTIDE SEQUENCE [LARGE SCALE GENOMIC DNA]</scope>
    <source>
        <strain evidence="2 3">B2017</strain>
    </source>
</reference>
<dbReference type="Pfam" id="PF00534">
    <property type="entry name" value="Glycos_transf_1"/>
    <property type="match status" value="1"/>
</dbReference>
<feature type="domain" description="Glycosyl transferase family 1" evidence="1">
    <location>
        <begin position="166"/>
        <end position="306"/>
    </location>
</feature>
<dbReference type="Proteomes" id="UP001165882">
    <property type="component" value="Unassembled WGS sequence"/>
</dbReference>
<evidence type="ECO:0000313" key="2">
    <source>
        <dbReference type="EMBL" id="TRZ60292.1"/>
    </source>
</evidence>
<gene>
    <name evidence="2" type="ORF">DZA28_10125</name>
</gene>
<name>A0ABY3D411_9PSED</name>
<dbReference type="InterPro" id="IPR001296">
    <property type="entry name" value="Glyco_trans_1"/>
</dbReference>
<organism evidence="2 3">
    <name type="scientific">Pseudomonas alloputida</name>
    <dbReference type="NCBI Taxonomy" id="1940621"/>
    <lineage>
        <taxon>Bacteria</taxon>
        <taxon>Pseudomonadati</taxon>
        <taxon>Pseudomonadota</taxon>
        <taxon>Gammaproteobacteria</taxon>
        <taxon>Pseudomonadales</taxon>
        <taxon>Pseudomonadaceae</taxon>
        <taxon>Pseudomonas</taxon>
    </lineage>
</organism>
<dbReference type="SUPFAM" id="SSF53756">
    <property type="entry name" value="UDP-Glycosyltransferase/glycogen phosphorylase"/>
    <property type="match status" value="1"/>
</dbReference>
<keyword evidence="3" id="KW-1185">Reference proteome</keyword>
<comment type="caution">
    <text evidence="2">The sequence shown here is derived from an EMBL/GenBank/DDBJ whole genome shotgun (WGS) entry which is preliminary data.</text>
</comment>
<proteinExistence type="predicted"/>
<dbReference type="EMBL" id="QWEF01000001">
    <property type="protein sequence ID" value="TRZ60292.1"/>
    <property type="molecule type" value="Genomic_DNA"/>
</dbReference>
<protein>
    <submittedName>
        <fullName evidence="2">Glycosyltransferase</fullName>
    </submittedName>
</protein>
<evidence type="ECO:0000313" key="3">
    <source>
        <dbReference type="Proteomes" id="UP001165882"/>
    </source>
</evidence>
<accession>A0ABY3D411</accession>